<name>A0A2J6PSL7_9HELO</name>
<organism evidence="2 3">
    <name type="scientific">Hyaloscypha hepaticicola</name>
    <dbReference type="NCBI Taxonomy" id="2082293"/>
    <lineage>
        <taxon>Eukaryota</taxon>
        <taxon>Fungi</taxon>
        <taxon>Dikarya</taxon>
        <taxon>Ascomycota</taxon>
        <taxon>Pezizomycotina</taxon>
        <taxon>Leotiomycetes</taxon>
        <taxon>Helotiales</taxon>
        <taxon>Hyaloscyphaceae</taxon>
        <taxon>Hyaloscypha</taxon>
    </lineage>
</organism>
<dbReference type="Proteomes" id="UP000235672">
    <property type="component" value="Unassembled WGS sequence"/>
</dbReference>
<feature type="domain" description="2EXR" evidence="1">
    <location>
        <begin position="7"/>
        <end position="99"/>
    </location>
</feature>
<accession>A0A2J6PSL7</accession>
<reference evidence="2 3" key="1">
    <citation type="submission" date="2016-05" db="EMBL/GenBank/DDBJ databases">
        <title>A degradative enzymes factory behind the ericoid mycorrhizal symbiosis.</title>
        <authorList>
            <consortium name="DOE Joint Genome Institute"/>
            <person name="Martino E."/>
            <person name="Morin E."/>
            <person name="Grelet G."/>
            <person name="Kuo A."/>
            <person name="Kohler A."/>
            <person name="Daghino S."/>
            <person name="Barry K."/>
            <person name="Choi C."/>
            <person name="Cichocki N."/>
            <person name="Clum A."/>
            <person name="Copeland A."/>
            <person name="Hainaut M."/>
            <person name="Haridas S."/>
            <person name="Labutti K."/>
            <person name="Lindquist E."/>
            <person name="Lipzen A."/>
            <person name="Khouja H.-R."/>
            <person name="Murat C."/>
            <person name="Ohm R."/>
            <person name="Olson A."/>
            <person name="Spatafora J."/>
            <person name="Veneault-Fourrey C."/>
            <person name="Henrissat B."/>
            <person name="Grigoriev I."/>
            <person name="Martin F."/>
            <person name="Perotto S."/>
        </authorList>
    </citation>
    <scope>NUCLEOTIDE SEQUENCE [LARGE SCALE GENOMIC DNA]</scope>
    <source>
        <strain evidence="2 3">UAMH 7357</strain>
    </source>
</reference>
<proteinExistence type="predicted"/>
<dbReference type="Pfam" id="PF20150">
    <property type="entry name" value="2EXR"/>
    <property type="match status" value="1"/>
</dbReference>
<dbReference type="OrthoDB" id="3473305at2759"/>
<dbReference type="PANTHER" id="PTHR35910:SF6">
    <property type="entry name" value="2EXR DOMAIN-CONTAINING PROTEIN"/>
    <property type="match status" value="1"/>
</dbReference>
<dbReference type="STRING" id="1745343.A0A2J6PSL7"/>
<protein>
    <recommendedName>
        <fullName evidence="1">2EXR domain-containing protein</fullName>
    </recommendedName>
</protein>
<keyword evidence="3" id="KW-1185">Reference proteome</keyword>
<dbReference type="EMBL" id="KZ613502">
    <property type="protein sequence ID" value="PMD17023.1"/>
    <property type="molecule type" value="Genomic_DNA"/>
</dbReference>
<evidence type="ECO:0000259" key="1">
    <source>
        <dbReference type="Pfam" id="PF20150"/>
    </source>
</evidence>
<evidence type="ECO:0000313" key="2">
    <source>
        <dbReference type="EMBL" id="PMD17023.1"/>
    </source>
</evidence>
<evidence type="ECO:0000313" key="3">
    <source>
        <dbReference type="Proteomes" id="UP000235672"/>
    </source>
</evidence>
<gene>
    <name evidence="2" type="ORF">NA56DRAFT_284444</name>
</gene>
<dbReference type="InterPro" id="IPR045518">
    <property type="entry name" value="2EXR"/>
</dbReference>
<dbReference type="PANTHER" id="PTHR35910">
    <property type="entry name" value="2EXR DOMAIN-CONTAINING PROTEIN"/>
    <property type="match status" value="1"/>
</dbReference>
<sequence length="211" mass="24194">MSDNIQFSLFQKLPPELQTMVWEFAASVPRVLQITGEKVHPIEWRTRIIANYTINSPHQIPPTLHATSASRQVALKFYSPAFSFNLGHPVYFNFASDVLHYRSSLMIFHGEDIRKETEDVEFDAKKVENLMVEKDGVSPIWALRSCAAMFPRLKTVVLEYDGLDFGDYTFEHWTSTLEEELMGEWAAMGQTGVAKFTYMMAEEMNGLIENV</sequence>
<dbReference type="AlphaFoldDB" id="A0A2J6PSL7"/>